<protein>
    <submittedName>
        <fullName evidence="1">Uncharacterized protein</fullName>
    </submittedName>
</protein>
<evidence type="ECO:0000313" key="1">
    <source>
        <dbReference type="EMBL" id="MFD2516831.1"/>
    </source>
</evidence>
<gene>
    <name evidence="1" type="ORF">ACFSTG_02900</name>
</gene>
<reference evidence="2" key="1">
    <citation type="journal article" date="2019" name="Int. J. Syst. Evol. Microbiol.">
        <title>The Global Catalogue of Microorganisms (GCM) 10K type strain sequencing project: providing services to taxonomists for standard genome sequencing and annotation.</title>
        <authorList>
            <consortium name="The Broad Institute Genomics Platform"/>
            <consortium name="The Broad Institute Genome Sequencing Center for Infectious Disease"/>
            <person name="Wu L."/>
            <person name="Ma J."/>
        </authorList>
    </citation>
    <scope>NUCLEOTIDE SEQUENCE [LARGE SCALE GENOMIC DNA]</scope>
    <source>
        <strain evidence="2">KCTC 42585</strain>
    </source>
</reference>
<name>A0ABW5IUR9_9FLAO</name>
<accession>A0ABW5IUR9</accession>
<comment type="caution">
    <text evidence="1">The sequence shown here is derived from an EMBL/GenBank/DDBJ whole genome shotgun (WGS) entry which is preliminary data.</text>
</comment>
<keyword evidence="2" id="KW-1185">Reference proteome</keyword>
<sequence length="355" mass="40644">MSWRRKKPLVEALAVNRIIVSNLSFRTMNKKIPFISSIILALINISCSTDVRDEIFQQNKKELVSVEFKTGGDFKFSEHPLKASETEPLDLFALQIYNASSKPYAYVVGNDISLIKVDFIKDLDYKLKMTYLKNGKEIIYKTPEENKWGAPFTTYGSNTQLNKVYYSSATELTEISSAYIHSIHDSLSVGRYVEIDRYHGIVDISSVLDSTEVLIPLKRMVFGVNLNVELKETDVDQIRFSINYRTQHQQEYFVPLTEGRGNLYIPFLSLGFPGHYFSNEPHLDYGTVENYNEPVHISLGTAENYIRFYDGAVDINRNVMVTMNFQQQQATDNSESNVTLTLEEGELEEIEVSLK</sequence>
<dbReference type="EMBL" id="JBHULT010000005">
    <property type="protein sequence ID" value="MFD2516831.1"/>
    <property type="molecule type" value="Genomic_DNA"/>
</dbReference>
<dbReference type="Proteomes" id="UP001597468">
    <property type="component" value="Unassembled WGS sequence"/>
</dbReference>
<evidence type="ECO:0000313" key="2">
    <source>
        <dbReference type="Proteomes" id="UP001597468"/>
    </source>
</evidence>
<proteinExistence type="predicted"/>
<organism evidence="1 2">
    <name type="scientific">Salinimicrobium flavum</name>
    <dbReference type="NCBI Taxonomy" id="1737065"/>
    <lineage>
        <taxon>Bacteria</taxon>
        <taxon>Pseudomonadati</taxon>
        <taxon>Bacteroidota</taxon>
        <taxon>Flavobacteriia</taxon>
        <taxon>Flavobacteriales</taxon>
        <taxon>Flavobacteriaceae</taxon>
        <taxon>Salinimicrobium</taxon>
    </lineage>
</organism>
<dbReference type="RefSeq" id="WP_380748269.1">
    <property type="nucleotide sequence ID" value="NZ_JBHULT010000005.1"/>
</dbReference>